<evidence type="ECO:0000256" key="3">
    <source>
        <dbReference type="ARBA" id="ARBA00022692"/>
    </source>
</evidence>
<organism evidence="7 8">
    <name type="scientific">Candidatus Azoamicus ciliaticola</name>
    <dbReference type="NCBI Taxonomy" id="2652803"/>
    <lineage>
        <taxon>Bacteria</taxon>
        <taxon>Pseudomonadati</taxon>
        <taxon>Pseudomonadota</taxon>
        <taxon>Gammaproteobacteria</taxon>
        <taxon>Candidatus Azoamicaceae</taxon>
        <taxon>Candidatus Azoamicus</taxon>
    </lineage>
</organism>
<dbReference type="Proteomes" id="UP000509549">
    <property type="component" value="Chromosome"/>
</dbReference>
<dbReference type="GO" id="GO:0005886">
    <property type="term" value="C:plasma membrane"/>
    <property type="evidence" value="ECO:0007669"/>
    <property type="project" value="UniProtKB-SubCell"/>
</dbReference>
<feature type="transmembrane region" description="Helical" evidence="6">
    <location>
        <begin position="104"/>
        <end position="125"/>
    </location>
</feature>
<keyword evidence="8" id="KW-1185">Reference proteome</keyword>
<reference evidence="7 8" key="1">
    <citation type="submission" date="2020-04" db="EMBL/GenBank/DDBJ databases">
        <authorList>
            <person name="Graf S J."/>
        </authorList>
    </citation>
    <scope>NUCLEOTIDE SEQUENCE [LARGE SCALE GENOMIC DNA]</scope>
    <source>
        <strain evidence="7">1</strain>
    </source>
</reference>
<feature type="transmembrane region" description="Helical" evidence="6">
    <location>
        <begin position="76"/>
        <end position="98"/>
    </location>
</feature>
<keyword evidence="4 6" id="KW-1133">Transmembrane helix</keyword>
<evidence type="ECO:0008006" key="9">
    <source>
        <dbReference type="Google" id="ProtNLM"/>
    </source>
</evidence>
<gene>
    <name evidence="7" type="ORF">ESZ_00045</name>
</gene>
<feature type="transmembrane region" description="Helical" evidence="6">
    <location>
        <begin position="12"/>
        <end position="33"/>
    </location>
</feature>
<name>A0A6J5JWC7_9GAMM</name>
<keyword evidence="5 6" id="KW-0472">Membrane</keyword>
<evidence type="ECO:0000256" key="4">
    <source>
        <dbReference type="ARBA" id="ARBA00022989"/>
    </source>
</evidence>
<comment type="subcellular location">
    <subcellularLocation>
        <location evidence="1">Cell membrane</location>
        <topology evidence="1">Multi-pass membrane protein</topology>
    </subcellularLocation>
</comment>
<dbReference type="InterPro" id="IPR005598">
    <property type="entry name" value="ATP_synth_I"/>
</dbReference>
<dbReference type="Pfam" id="PF03899">
    <property type="entry name" value="ATP-synt_I"/>
    <property type="match status" value="1"/>
</dbReference>
<dbReference type="AlphaFoldDB" id="A0A6J5JWC7"/>
<evidence type="ECO:0000256" key="5">
    <source>
        <dbReference type="ARBA" id="ARBA00023136"/>
    </source>
</evidence>
<feature type="transmembrane region" description="Helical" evidence="6">
    <location>
        <begin position="39"/>
        <end position="64"/>
    </location>
</feature>
<sequence>MLKNYLIFRIDNGFNLFFLNFIFLLFFSAFLLFFFNYNYAISCFLGGFVSILSSFLFFIIYFYNNKNSSYKSIIKRFYIAGIIKFLSFILLCLCSFLIGVGNIYIFLFCLFFFQFVIWFFFIFFFNGM</sequence>
<keyword evidence="3 6" id="KW-0812">Transmembrane</keyword>
<evidence type="ECO:0000256" key="1">
    <source>
        <dbReference type="ARBA" id="ARBA00004651"/>
    </source>
</evidence>
<dbReference type="EMBL" id="LR794158">
    <property type="protein sequence ID" value="CAB3976265.1"/>
    <property type="molecule type" value="Genomic_DNA"/>
</dbReference>
<evidence type="ECO:0000256" key="6">
    <source>
        <dbReference type="SAM" id="Phobius"/>
    </source>
</evidence>
<evidence type="ECO:0000256" key="2">
    <source>
        <dbReference type="ARBA" id="ARBA00022475"/>
    </source>
</evidence>
<dbReference type="RefSeq" id="WP_176604801.1">
    <property type="nucleotide sequence ID" value="NZ_LR794158.1"/>
</dbReference>
<accession>A0A6J5JWC7</accession>
<keyword evidence="2" id="KW-1003">Cell membrane</keyword>
<evidence type="ECO:0000313" key="8">
    <source>
        <dbReference type="Proteomes" id="UP000509549"/>
    </source>
</evidence>
<dbReference type="KEGG" id="acil:ESZ_00045"/>
<protein>
    <recommendedName>
        <fullName evidence="9">ATP synthase protein I</fullName>
    </recommendedName>
</protein>
<proteinExistence type="predicted"/>
<evidence type="ECO:0000313" key="7">
    <source>
        <dbReference type="EMBL" id="CAB3976265.1"/>
    </source>
</evidence>